<evidence type="ECO:0000313" key="3">
    <source>
        <dbReference type="Proteomes" id="UP000256269"/>
    </source>
</evidence>
<evidence type="ECO:0000313" key="2">
    <source>
        <dbReference type="EMBL" id="REH27068.1"/>
    </source>
</evidence>
<protein>
    <submittedName>
        <fullName evidence="2">Uncharacterized protein</fullName>
    </submittedName>
</protein>
<accession>A0A3E0GV81</accession>
<feature type="compositionally biased region" description="Low complexity" evidence="1">
    <location>
        <begin position="54"/>
        <end position="78"/>
    </location>
</feature>
<gene>
    <name evidence="2" type="ORF">BCF44_13039</name>
</gene>
<feature type="region of interest" description="Disordered" evidence="1">
    <location>
        <begin position="36"/>
        <end position="78"/>
    </location>
</feature>
<proteinExistence type="predicted"/>
<dbReference type="AlphaFoldDB" id="A0A3E0GV81"/>
<dbReference type="Proteomes" id="UP000256269">
    <property type="component" value="Unassembled WGS sequence"/>
</dbReference>
<dbReference type="EMBL" id="QUNO01000030">
    <property type="protein sequence ID" value="REH27068.1"/>
    <property type="molecule type" value="Genomic_DNA"/>
</dbReference>
<sequence>MAGPGSRPPWYVFALAALGVLLILAALIGFGPHSASAPAATPEPVPQPYRGVDTPTSTTTVESPTTATTVAPPSTTTRRVVGITTTAPPATTTTTTTTNPTRITISGTVIVIGPGNPTYCYGCGGSGGGGGHHW</sequence>
<reference evidence="2 3" key="1">
    <citation type="submission" date="2018-08" db="EMBL/GenBank/DDBJ databases">
        <title>Genomic Encyclopedia of Archaeal and Bacterial Type Strains, Phase II (KMG-II): from individual species to whole genera.</title>
        <authorList>
            <person name="Goeker M."/>
        </authorList>
    </citation>
    <scope>NUCLEOTIDE SEQUENCE [LARGE SCALE GENOMIC DNA]</scope>
    <source>
        <strain evidence="2 3">DSM 45791</strain>
    </source>
</reference>
<evidence type="ECO:0000256" key="1">
    <source>
        <dbReference type="SAM" id="MobiDB-lite"/>
    </source>
</evidence>
<organism evidence="2 3">
    <name type="scientific">Kutzneria buriramensis</name>
    <dbReference type="NCBI Taxonomy" id="1045776"/>
    <lineage>
        <taxon>Bacteria</taxon>
        <taxon>Bacillati</taxon>
        <taxon>Actinomycetota</taxon>
        <taxon>Actinomycetes</taxon>
        <taxon>Pseudonocardiales</taxon>
        <taxon>Pseudonocardiaceae</taxon>
        <taxon>Kutzneria</taxon>
    </lineage>
</organism>
<dbReference type="RefSeq" id="WP_147328988.1">
    <property type="nucleotide sequence ID" value="NZ_CP144375.1"/>
</dbReference>
<comment type="caution">
    <text evidence="2">The sequence shown here is derived from an EMBL/GenBank/DDBJ whole genome shotgun (WGS) entry which is preliminary data.</text>
</comment>
<name>A0A3E0GV81_9PSEU</name>
<keyword evidence="3" id="KW-1185">Reference proteome</keyword>